<evidence type="ECO:0000256" key="3">
    <source>
        <dbReference type="ARBA" id="ARBA00022714"/>
    </source>
</evidence>
<keyword evidence="3" id="KW-0479">Metal-binding</keyword>
<dbReference type="SUPFAM" id="SSF63380">
    <property type="entry name" value="Riboflavin synthase domain-like"/>
    <property type="match status" value="1"/>
</dbReference>
<dbReference type="AlphaFoldDB" id="A0A1N5TZ65"/>
<keyword evidence="3" id="KW-0001">2Fe-2S</keyword>
<dbReference type="PANTHER" id="PTHR47354">
    <property type="entry name" value="NADH OXIDOREDUCTASE HCR"/>
    <property type="match status" value="1"/>
</dbReference>
<dbReference type="Pfam" id="PF00970">
    <property type="entry name" value="FAD_binding_6"/>
    <property type="match status" value="1"/>
</dbReference>
<dbReference type="SUPFAM" id="SSF52343">
    <property type="entry name" value="Ferredoxin reductase-like, C-terminal NADP-linked domain"/>
    <property type="match status" value="1"/>
</dbReference>
<dbReference type="Gene3D" id="3.40.50.80">
    <property type="entry name" value="Nucleotide-binding domain of ferredoxin-NADP reductase (FNR) module"/>
    <property type="match status" value="1"/>
</dbReference>
<dbReference type="STRING" id="709881.SAMN04489832_0440"/>
<dbReference type="InterPro" id="IPR017938">
    <property type="entry name" value="Riboflavin_synthase-like_b-brl"/>
</dbReference>
<dbReference type="InterPro" id="IPR008333">
    <property type="entry name" value="Cbr1-like_FAD-bd_dom"/>
</dbReference>
<dbReference type="PRINTS" id="PR00410">
    <property type="entry name" value="PHEHYDRXLASE"/>
</dbReference>
<dbReference type="InterPro" id="IPR001433">
    <property type="entry name" value="OxRdtase_FAD/NAD-bd"/>
</dbReference>
<dbReference type="GO" id="GO:0016491">
    <property type="term" value="F:oxidoreductase activity"/>
    <property type="evidence" value="ECO:0007669"/>
    <property type="project" value="InterPro"/>
</dbReference>
<evidence type="ECO:0000256" key="4">
    <source>
        <dbReference type="ARBA" id="ARBA00023014"/>
    </source>
</evidence>
<protein>
    <submittedName>
        <fullName evidence="6">NAD(P)H-flavin reductase</fullName>
    </submittedName>
</protein>
<evidence type="ECO:0000313" key="6">
    <source>
        <dbReference type="EMBL" id="SIM53039.1"/>
    </source>
</evidence>
<dbReference type="Proteomes" id="UP000185124">
    <property type="component" value="Unassembled WGS sequence"/>
</dbReference>
<gene>
    <name evidence="6" type="ORF">SAMN04489832_0440</name>
</gene>
<evidence type="ECO:0000256" key="2">
    <source>
        <dbReference type="ARBA" id="ARBA00001974"/>
    </source>
</evidence>
<dbReference type="PANTHER" id="PTHR47354:SF5">
    <property type="entry name" value="PROTEIN RFBI"/>
    <property type="match status" value="1"/>
</dbReference>
<dbReference type="PRINTS" id="PR00371">
    <property type="entry name" value="FPNCR"/>
</dbReference>
<dbReference type="Pfam" id="PF00175">
    <property type="entry name" value="NAD_binding_1"/>
    <property type="match status" value="1"/>
</dbReference>
<feature type="domain" description="FAD-binding FR-type" evidence="5">
    <location>
        <begin position="129"/>
        <end position="238"/>
    </location>
</feature>
<dbReference type="InterPro" id="IPR001709">
    <property type="entry name" value="Flavoprot_Pyr_Nucl_cyt_Rdtase"/>
</dbReference>
<dbReference type="GO" id="GO:0051537">
    <property type="term" value="F:2 iron, 2 sulfur cluster binding"/>
    <property type="evidence" value="ECO:0007669"/>
    <property type="project" value="UniProtKB-KW"/>
</dbReference>
<organism evidence="6 7">
    <name type="scientific">Micromonospora cremea</name>
    <dbReference type="NCBI Taxonomy" id="709881"/>
    <lineage>
        <taxon>Bacteria</taxon>
        <taxon>Bacillati</taxon>
        <taxon>Actinomycetota</taxon>
        <taxon>Actinomycetes</taxon>
        <taxon>Micromonosporales</taxon>
        <taxon>Micromonosporaceae</taxon>
        <taxon>Micromonospora</taxon>
    </lineage>
</organism>
<dbReference type="InterPro" id="IPR012292">
    <property type="entry name" value="Globin/Proto"/>
</dbReference>
<proteinExistence type="predicted"/>
<dbReference type="GO" id="GO:0020037">
    <property type="term" value="F:heme binding"/>
    <property type="evidence" value="ECO:0007669"/>
    <property type="project" value="InterPro"/>
</dbReference>
<evidence type="ECO:0000256" key="1">
    <source>
        <dbReference type="ARBA" id="ARBA00001970"/>
    </source>
</evidence>
<keyword evidence="4" id="KW-0411">Iron-sulfur</keyword>
<accession>A0A1N5TZ65</accession>
<name>A0A1N5TZ65_9ACTN</name>
<dbReference type="InterPro" id="IPR009050">
    <property type="entry name" value="Globin-like_sf"/>
</dbReference>
<reference evidence="7" key="1">
    <citation type="submission" date="2016-12" db="EMBL/GenBank/DDBJ databases">
        <authorList>
            <person name="Varghese N."/>
            <person name="Submissions S."/>
        </authorList>
    </citation>
    <scope>NUCLEOTIDE SEQUENCE [LARGE SCALE GENOMIC DNA]</scope>
    <source>
        <strain evidence="7">DSM 45599</strain>
    </source>
</reference>
<dbReference type="InterPro" id="IPR050415">
    <property type="entry name" value="MRET"/>
</dbReference>
<dbReference type="RefSeq" id="WP_074308290.1">
    <property type="nucleotide sequence ID" value="NZ_FSQT01000001.1"/>
</dbReference>
<keyword evidence="3" id="KW-0408">Iron</keyword>
<dbReference type="InterPro" id="IPR017927">
    <property type="entry name" value="FAD-bd_FR_type"/>
</dbReference>
<dbReference type="EMBL" id="FSQT01000001">
    <property type="protein sequence ID" value="SIM53039.1"/>
    <property type="molecule type" value="Genomic_DNA"/>
</dbReference>
<dbReference type="GO" id="GO:0019825">
    <property type="term" value="F:oxygen binding"/>
    <property type="evidence" value="ECO:0007669"/>
    <property type="project" value="InterPro"/>
</dbReference>
<dbReference type="PROSITE" id="PS51384">
    <property type="entry name" value="FAD_FR"/>
    <property type="match status" value="1"/>
</dbReference>
<sequence length="402" mass="43322">MADPEAPLEMALAAHDLAADHFWSYMEDRSVRFLPQQLAPMFFSTLGRVVTGRGDPAGRRAALAVLGRMHRRFGLYPYHGTVVAAAMADTVRRFSGASWEPELATYWERGCRRAIRLAERAAEAMGDGPHVTVGEVVACDAAADDVAVLTVRPMRRLRYLPGQAMPVCTPRLPGQWRWYSPANAPRPDGTVDFHIRALADGAVSPVLVERVAPGELLWLGPAIDVGLSLEAAGEADLLLAAGGTGLAPMRALVEQVAASPINRRVTLVVGSRTLLDLYDAVALDELQQAHADWLTVVLAFSDDRDVEPAVQGDLLSVALYHHRAGQAFYVCGSPRLIEVARERLPVAGVAPDSLHLAATFQRALDSALWVSRQRSARAVEATLGLDTAAEGTGPDRTPRDAP</sequence>
<dbReference type="InterPro" id="IPR039261">
    <property type="entry name" value="FNR_nucleotide-bd"/>
</dbReference>
<evidence type="ECO:0000313" key="7">
    <source>
        <dbReference type="Proteomes" id="UP000185124"/>
    </source>
</evidence>
<keyword evidence="7" id="KW-1185">Reference proteome</keyword>
<comment type="cofactor">
    <cofactor evidence="2">
        <name>FAD</name>
        <dbReference type="ChEBI" id="CHEBI:57692"/>
    </cofactor>
</comment>
<comment type="cofactor">
    <cofactor evidence="1">
        <name>heme b</name>
        <dbReference type="ChEBI" id="CHEBI:60344"/>
    </cofactor>
</comment>
<dbReference type="Gene3D" id="1.10.490.10">
    <property type="entry name" value="Globins"/>
    <property type="match status" value="1"/>
</dbReference>
<evidence type="ECO:0000259" key="5">
    <source>
        <dbReference type="PROSITE" id="PS51384"/>
    </source>
</evidence>
<dbReference type="SUPFAM" id="SSF46458">
    <property type="entry name" value="Globin-like"/>
    <property type="match status" value="1"/>
</dbReference>
<dbReference type="Gene3D" id="2.40.30.10">
    <property type="entry name" value="Translation factors"/>
    <property type="match status" value="1"/>
</dbReference>